<dbReference type="Pfam" id="PF00089">
    <property type="entry name" value="Trypsin"/>
    <property type="match status" value="1"/>
</dbReference>
<dbReference type="GO" id="GO:0006508">
    <property type="term" value="P:proteolysis"/>
    <property type="evidence" value="ECO:0007669"/>
    <property type="project" value="InterPro"/>
</dbReference>
<keyword evidence="1" id="KW-0812">Transmembrane</keyword>
<dbReference type="InterPro" id="IPR043504">
    <property type="entry name" value="Peptidase_S1_PA_chymotrypsin"/>
</dbReference>
<dbReference type="SMART" id="SM00020">
    <property type="entry name" value="Tryp_SPc"/>
    <property type="match status" value="1"/>
</dbReference>
<dbReference type="EMBL" id="CAVLGL010000115">
    <property type="protein sequence ID" value="CAK1599262.1"/>
    <property type="molecule type" value="Genomic_DNA"/>
</dbReference>
<evidence type="ECO:0000313" key="3">
    <source>
        <dbReference type="EMBL" id="CAK1599262.1"/>
    </source>
</evidence>
<dbReference type="InterPro" id="IPR051333">
    <property type="entry name" value="CLIP_Serine_Protease"/>
</dbReference>
<dbReference type="InterPro" id="IPR001254">
    <property type="entry name" value="Trypsin_dom"/>
</dbReference>
<name>A0AAV1LYJ6_9NEOP</name>
<dbReference type="Proteomes" id="UP001314205">
    <property type="component" value="Unassembled WGS sequence"/>
</dbReference>
<comment type="caution">
    <text evidence="3">The sequence shown here is derived from an EMBL/GenBank/DDBJ whole genome shotgun (WGS) entry which is preliminary data.</text>
</comment>
<keyword evidence="1" id="KW-0472">Membrane</keyword>
<reference evidence="3 4" key="1">
    <citation type="submission" date="2023-11" db="EMBL/GenBank/DDBJ databases">
        <authorList>
            <person name="Hedman E."/>
            <person name="Englund M."/>
            <person name="Stromberg M."/>
            <person name="Nyberg Akerstrom W."/>
            <person name="Nylinder S."/>
            <person name="Jareborg N."/>
            <person name="Kallberg Y."/>
            <person name="Kronander E."/>
        </authorList>
    </citation>
    <scope>NUCLEOTIDE SEQUENCE [LARGE SCALE GENOMIC DNA]</scope>
</reference>
<dbReference type="PANTHER" id="PTHR24260">
    <property type="match status" value="1"/>
</dbReference>
<protein>
    <recommendedName>
        <fullName evidence="2">Peptidase S1 domain-containing protein</fullName>
    </recommendedName>
</protein>
<dbReference type="PANTHER" id="PTHR24260:SF136">
    <property type="entry name" value="GH08193P-RELATED"/>
    <property type="match status" value="1"/>
</dbReference>
<evidence type="ECO:0000259" key="2">
    <source>
        <dbReference type="PROSITE" id="PS50240"/>
    </source>
</evidence>
<feature type="domain" description="Peptidase S1" evidence="2">
    <location>
        <begin position="167"/>
        <end position="377"/>
    </location>
</feature>
<feature type="transmembrane region" description="Helical" evidence="1">
    <location>
        <begin position="21"/>
        <end position="47"/>
    </location>
</feature>
<organism evidence="3 4">
    <name type="scientific">Parnassius mnemosyne</name>
    <name type="common">clouded apollo</name>
    <dbReference type="NCBI Taxonomy" id="213953"/>
    <lineage>
        <taxon>Eukaryota</taxon>
        <taxon>Metazoa</taxon>
        <taxon>Ecdysozoa</taxon>
        <taxon>Arthropoda</taxon>
        <taxon>Hexapoda</taxon>
        <taxon>Insecta</taxon>
        <taxon>Pterygota</taxon>
        <taxon>Neoptera</taxon>
        <taxon>Endopterygota</taxon>
        <taxon>Lepidoptera</taxon>
        <taxon>Glossata</taxon>
        <taxon>Ditrysia</taxon>
        <taxon>Papilionoidea</taxon>
        <taxon>Papilionidae</taxon>
        <taxon>Parnassiinae</taxon>
        <taxon>Parnassini</taxon>
        <taxon>Parnassius</taxon>
        <taxon>Driopa</taxon>
    </lineage>
</organism>
<keyword evidence="4" id="KW-1185">Reference proteome</keyword>
<gene>
    <name evidence="3" type="ORF">PARMNEM_LOCUS18159</name>
</gene>
<dbReference type="AlphaFoldDB" id="A0AAV1LYJ6"/>
<dbReference type="GO" id="GO:0004252">
    <property type="term" value="F:serine-type endopeptidase activity"/>
    <property type="evidence" value="ECO:0007669"/>
    <property type="project" value="InterPro"/>
</dbReference>
<dbReference type="InterPro" id="IPR009003">
    <property type="entry name" value="Peptidase_S1_PA"/>
</dbReference>
<keyword evidence="1" id="KW-1133">Transmembrane helix</keyword>
<proteinExistence type="predicted"/>
<evidence type="ECO:0000256" key="1">
    <source>
        <dbReference type="SAM" id="Phobius"/>
    </source>
</evidence>
<dbReference type="Gene3D" id="2.40.10.10">
    <property type="entry name" value="Trypsin-like serine proteases"/>
    <property type="match status" value="1"/>
</dbReference>
<dbReference type="SUPFAM" id="SSF50494">
    <property type="entry name" value="Trypsin-like serine proteases"/>
    <property type="match status" value="1"/>
</dbReference>
<evidence type="ECO:0000313" key="4">
    <source>
        <dbReference type="Proteomes" id="UP001314205"/>
    </source>
</evidence>
<dbReference type="PROSITE" id="PS50240">
    <property type="entry name" value="TRYPSIN_DOM"/>
    <property type="match status" value="1"/>
</dbReference>
<accession>A0AAV1LYJ6</accession>
<sequence>MCNVCCKEFKGWCKSFTKTEIALSLLQATLLVIFISFLIFLILHFIACLNNEVTINSNITEKNTSKSTATTVISTLDPAIECTWKPSEKTKASAHYYEKDYTPVSISNYEETTSVDSNMNSNTSTTGINNDSKSEEFSHDKIADNVKKGFLLALVKIQSLQDVTFGCVLTIISEYWTLTAASCIESIEEVDALDSFVMLEEYGEKNLGKTHTVSDVLIHPEYQGTNKNYDIVALKSEDKLLKKGQPVVKLPTMLEFLMVTIGEQLSLLGYEKFSGEESGGAGSVRVRRVASAQCGQWALRHLVRPAPAPAASCGAAPLCVRGAGGAGAAPAACYCAGALLLRADTALGVQAGPCVGCEPALYVNLAHLADWIHALIADAQ</sequence>